<gene>
    <name evidence="1" type="ORF">FGIG_01059</name>
</gene>
<organism evidence="1 2">
    <name type="scientific">Fasciola gigantica</name>
    <name type="common">Giant liver fluke</name>
    <dbReference type="NCBI Taxonomy" id="46835"/>
    <lineage>
        <taxon>Eukaryota</taxon>
        <taxon>Metazoa</taxon>
        <taxon>Spiralia</taxon>
        <taxon>Lophotrochozoa</taxon>
        <taxon>Platyhelminthes</taxon>
        <taxon>Trematoda</taxon>
        <taxon>Digenea</taxon>
        <taxon>Plagiorchiida</taxon>
        <taxon>Echinostomata</taxon>
        <taxon>Echinostomatoidea</taxon>
        <taxon>Fasciolidae</taxon>
        <taxon>Fasciola</taxon>
    </lineage>
</organism>
<name>A0A504YU30_FASGI</name>
<evidence type="ECO:0000313" key="2">
    <source>
        <dbReference type="Proteomes" id="UP000316759"/>
    </source>
</evidence>
<comment type="caution">
    <text evidence="1">The sequence shown here is derived from an EMBL/GenBank/DDBJ whole genome shotgun (WGS) entry which is preliminary data.</text>
</comment>
<dbReference type="AlphaFoldDB" id="A0A504YU30"/>
<evidence type="ECO:0000313" key="1">
    <source>
        <dbReference type="EMBL" id="TPP64039.1"/>
    </source>
</evidence>
<keyword evidence="2" id="KW-1185">Reference proteome</keyword>
<dbReference type="EMBL" id="SUNJ01004933">
    <property type="protein sequence ID" value="TPP64039.1"/>
    <property type="molecule type" value="Genomic_DNA"/>
</dbReference>
<accession>A0A504YU30</accession>
<dbReference type="Proteomes" id="UP000316759">
    <property type="component" value="Unassembled WGS sequence"/>
</dbReference>
<protein>
    <submittedName>
        <fullName evidence="1">Uncharacterized protein</fullName>
    </submittedName>
</protein>
<reference evidence="1 2" key="1">
    <citation type="submission" date="2019-04" db="EMBL/GenBank/DDBJ databases">
        <title>Annotation for the trematode Fasciola gigantica.</title>
        <authorList>
            <person name="Choi Y.-J."/>
        </authorList>
    </citation>
    <scope>NUCLEOTIDE SEQUENCE [LARGE SCALE GENOMIC DNA]</scope>
    <source>
        <strain evidence="1">Uganda_cow_1</strain>
    </source>
</reference>
<proteinExistence type="predicted"/>
<sequence>MLAPPAASWLCYPQSAQRTLTSILNALSASCLFSWSALFNVAHTPRFFSSSIEMLHSVTDENPSFEFRPPQLNPRVSRSAKLSRSVKTYNEPDLSDKNSHRLSIGPTVYNRVSLPQH</sequence>